<keyword evidence="11" id="KW-1185">Reference proteome</keyword>
<evidence type="ECO:0000256" key="3">
    <source>
        <dbReference type="ARBA" id="ARBA00007106"/>
    </source>
</evidence>
<dbReference type="STRING" id="3076.A0A2P6THJ4"/>
<evidence type="ECO:0000256" key="4">
    <source>
        <dbReference type="ARBA" id="ARBA00013204"/>
    </source>
</evidence>
<evidence type="ECO:0000256" key="6">
    <source>
        <dbReference type="ARBA" id="ARBA00022793"/>
    </source>
</evidence>
<evidence type="ECO:0000256" key="5">
    <source>
        <dbReference type="ARBA" id="ARBA00020164"/>
    </source>
</evidence>
<keyword evidence="6" id="KW-0210">Decarboxylase</keyword>
<dbReference type="EMBL" id="LHPG02000015">
    <property type="protein sequence ID" value="PRW33760.1"/>
    <property type="molecule type" value="Genomic_DNA"/>
</dbReference>
<evidence type="ECO:0000313" key="11">
    <source>
        <dbReference type="Proteomes" id="UP000239899"/>
    </source>
</evidence>
<evidence type="ECO:0000256" key="8">
    <source>
        <dbReference type="ARBA" id="ARBA00023239"/>
    </source>
</evidence>
<dbReference type="GO" id="GO:0047605">
    <property type="term" value="F:acetolactate decarboxylase activity"/>
    <property type="evidence" value="ECO:0007669"/>
    <property type="project" value="UniProtKB-EC"/>
</dbReference>
<dbReference type="Pfam" id="PF03306">
    <property type="entry name" value="AAL_decarboxy"/>
    <property type="match status" value="1"/>
</dbReference>
<dbReference type="UniPathway" id="UPA00626">
    <property type="reaction ID" value="UER00678"/>
</dbReference>
<gene>
    <name evidence="10" type="ORF">C2E21_7357</name>
</gene>
<protein>
    <recommendedName>
        <fullName evidence="5">Alpha-acetolactate decarboxylase</fullName>
        <ecNumber evidence="4">4.1.1.5</ecNumber>
    </recommendedName>
</protein>
<dbReference type="CDD" id="cd17299">
    <property type="entry name" value="acetolactate_decarboxylase"/>
    <property type="match status" value="1"/>
</dbReference>
<dbReference type="EC" id="4.1.1.5" evidence="4"/>
<sequence length="357" mass="38360">MAGTEVTLRFPPDLAEQLHVLAVASNHSVEDLVVSHLRAALARGWPAEQPTAGGAGSPRPLQRRDSEALHLTTCLALDRSGRVSLYRHGSSGAGGSGDSAADGGGGSAAAGTDALYRSESAAMYLSAPIISLVEGLLTDETTVGQALRHGDFGLGTLNKLDGELVVLDGVVYQQAASGACRVVGPDEKTPFMSLTFWKPEKAWQVQLEMPASGPLQHASLCSQLECSLPSGNIFYAMRVHGRFRRLRLRSVRKQQVDRPLRRVAEDQAEFEIGETAGTLIGFWSPHFVGFSLTLPGFHFHFLADDKQRGGHVLESELMEGEAWVQPLYNLASGMPHTEAWRGADLSRDPAEDLVAAE</sequence>
<feature type="compositionally biased region" description="Gly residues" evidence="9">
    <location>
        <begin position="91"/>
        <end position="108"/>
    </location>
</feature>
<accession>A0A2P6THJ4</accession>
<comment type="catalytic activity">
    <reaction evidence="1">
        <text>(2S)-2-acetolactate + H(+) = (R)-acetoin + CO2</text>
        <dbReference type="Rhea" id="RHEA:21580"/>
        <dbReference type="ChEBI" id="CHEBI:15378"/>
        <dbReference type="ChEBI" id="CHEBI:15686"/>
        <dbReference type="ChEBI" id="CHEBI:16526"/>
        <dbReference type="ChEBI" id="CHEBI:58476"/>
        <dbReference type="EC" id="4.1.1.5"/>
    </reaction>
</comment>
<comment type="pathway">
    <text evidence="2">Polyol metabolism; (R,R)-butane-2,3-diol biosynthesis; (R,R)-butane-2,3-diol from pyruvate: step 2/3.</text>
</comment>
<dbReference type="PANTHER" id="PTHR35524">
    <property type="entry name" value="ALPHA-ACETOLACTATE DECARBOXYLASE"/>
    <property type="match status" value="1"/>
</dbReference>
<evidence type="ECO:0000313" key="10">
    <source>
        <dbReference type="EMBL" id="PRW33760.1"/>
    </source>
</evidence>
<evidence type="ECO:0000256" key="7">
    <source>
        <dbReference type="ARBA" id="ARBA00023061"/>
    </source>
</evidence>
<dbReference type="AlphaFoldDB" id="A0A2P6THJ4"/>
<dbReference type="GO" id="GO:0045151">
    <property type="term" value="P:acetoin biosynthetic process"/>
    <property type="evidence" value="ECO:0007669"/>
    <property type="project" value="UniProtKB-KW"/>
</dbReference>
<organism evidence="10 11">
    <name type="scientific">Chlorella sorokiniana</name>
    <name type="common">Freshwater green alga</name>
    <dbReference type="NCBI Taxonomy" id="3076"/>
    <lineage>
        <taxon>Eukaryota</taxon>
        <taxon>Viridiplantae</taxon>
        <taxon>Chlorophyta</taxon>
        <taxon>core chlorophytes</taxon>
        <taxon>Trebouxiophyceae</taxon>
        <taxon>Chlorellales</taxon>
        <taxon>Chlorellaceae</taxon>
        <taxon>Chlorella clade</taxon>
        <taxon>Chlorella</taxon>
    </lineage>
</organism>
<evidence type="ECO:0000256" key="1">
    <source>
        <dbReference type="ARBA" id="ARBA00001784"/>
    </source>
</evidence>
<dbReference type="SUPFAM" id="SSF117856">
    <property type="entry name" value="AF0104/ALDC/Ptd012-like"/>
    <property type="match status" value="1"/>
</dbReference>
<evidence type="ECO:0000256" key="2">
    <source>
        <dbReference type="ARBA" id="ARBA00005170"/>
    </source>
</evidence>
<feature type="region of interest" description="Disordered" evidence="9">
    <location>
        <begin position="88"/>
        <end position="109"/>
    </location>
</feature>
<keyword evidence="8" id="KW-0456">Lyase</keyword>
<dbReference type="OrthoDB" id="509395at2759"/>
<dbReference type="Proteomes" id="UP000239899">
    <property type="component" value="Unassembled WGS sequence"/>
</dbReference>
<comment type="similarity">
    <text evidence="3">Belongs to the alpha-acetolactate decarboxylase family.</text>
</comment>
<reference evidence="10 11" key="1">
    <citation type="journal article" date="2018" name="Plant J.">
        <title>Genome sequences of Chlorella sorokiniana UTEX 1602 and Micractinium conductrix SAG 241.80: implications to maltose excretion by a green alga.</title>
        <authorList>
            <person name="Arriola M.B."/>
            <person name="Velmurugan N."/>
            <person name="Zhang Y."/>
            <person name="Plunkett M.H."/>
            <person name="Hondzo H."/>
            <person name="Barney B.M."/>
        </authorList>
    </citation>
    <scope>NUCLEOTIDE SEQUENCE [LARGE SCALE GENOMIC DNA]</scope>
    <source>
        <strain evidence="11">UTEX 1602</strain>
    </source>
</reference>
<dbReference type="PANTHER" id="PTHR35524:SF1">
    <property type="entry name" value="ALPHA-ACETOLACTATE DECARBOXYLASE"/>
    <property type="match status" value="1"/>
</dbReference>
<dbReference type="Gene3D" id="3.30.1330.80">
    <property type="entry name" value="Hypothetical protein, similar to alpha- acetolactate decarboxylase, domain 2"/>
    <property type="match status" value="2"/>
</dbReference>
<evidence type="ECO:0000256" key="9">
    <source>
        <dbReference type="SAM" id="MobiDB-lite"/>
    </source>
</evidence>
<keyword evidence="7" id="KW-0005">Acetoin biosynthesis</keyword>
<dbReference type="InterPro" id="IPR005128">
    <property type="entry name" value="Acetolactate_a_deCO2ase"/>
</dbReference>
<dbReference type="SUPFAM" id="SSF47598">
    <property type="entry name" value="Ribbon-helix-helix"/>
    <property type="match status" value="1"/>
</dbReference>
<comment type="caution">
    <text evidence="10">The sequence shown here is derived from an EMBL/GenBank/DDBJ whole genome shotgun (WGS) entry which is preliminary data.</text>
</comment>
<dbReference type="InterPro" id="IPR010985">
    <property type="entry name" value="Ribbon_hlx_hlx"/>
</dbReference>
<dbReference type="GO" id="GO:0006355">
    <property type="term" value="P:regulation of DNA-templated transcription"/>
    <property type="evidence" value="ECO:0007669"/>
    <property type="project" value="InterPro"/>
</dbReference>
<name>A0A2P6THJ4_CHLSO</name>
<proteinExistence type="inferred from homology"/>